<dbReference type="EMBL" id="CAXAMN010008557">
    <property type="protein sequence ID" value="CAK9025645.1"/>
    <property type="molecule type" value="Genomic_DNA"/>
</dbReference>
<evidence type="ECO:0000313" key="1">
    <source>
        <dbReference type="EMBL" id="CAK9025645.1"/>
    </source>
</evidence>
<protein>
    <submittedName>
        <fullName evidence="1">Uncharacterized protein</fullName>
    </submittedName>
</protein>
<reference evidence="1 2" key="1">
    <citation type="submission" date="2024-02" db="EMBL/GenBank/DDBJ databases">
        <authorList>
            <person name="Chen Y."/>
            <person name="Shah S."/>
            <person name="Dougan E. K."/>
            <person name="Thang M."/>
            <person name="Chan C."/>
        </authorList>
    </citation>
    <scope>NUCLEOTIDE SEQUENCE [LARGE SCALE GENOMIC DNA]</scope>
</reference>
<evidence type="ECO:0000313" key="2">
    <source>
        <dbReference type="Proteomes" id="UP001642484"/>
    </source>
</evidence>
<gene>
    <name evidence="1" type="ORF">CCMP2556_LOCUS16068</name>
</gene>
<keyword evidence="2" id="KW-1185">Reference proteome</keyword>
<sequence>MRDFGGIATAQLAVAASLYDSDILMAAVLGLKAKNSVGIITPVVPDEYVLLARCIVVFHGMLVDVVKDNFVRFLVTGQQDYIQWLVRGGGARFFNSWRKPAEDYIRDQQNTCDSKGWQKLDVSGSI</sequence>
<proteinExistence type="predicted"/>
<organism evidence="1 2">
    <name type="scientific">Durusdinium trenchii</name>
    <dbReference type="NCBI Taxonomy" id="1381693"/>
    <lineage>
        <taxon>Eukaryota</taxon>
        <taxon>Sar</taxon>
        <taxon>Alveolata</taxon>
        <taxon>Dinophyceae</taxon>
        <taxon>Suessiales</taxon>
        <taxon>Symbiodiniaceae</taxon>
        <taxon>Durusdinium</taxon>
    </lineage>
</organism>
<dbReference type="Proteomes" id="UP001642484">
    <property type="component" value="Unassembled WGS sequence"/>
</dbReference>
<accession>A0ABP0KFP5</accession>
<name>A0ABP0KFP5_9DINO</name>
<comment type="caution">
    <text evidence="1">The sequence shown here is derived from an EMBL/GenBank/DDBJ whole genome shotgun (WGS) entry which is preliminary data.</text>
</comment>